<dbReference type="InterPro" id="IPR006600">
    <property type="entry name" value="HTH_CenpB_DNA-bd_dom"/>
</dbReference>
<evidence type="ECO:0000256" key="1">
    <source>
        <dbReference type="ARBA" id="ARBA00004123"/>
    </source>
</evidence>
<keyword evidence="2" id="KW-0238">DNA-binding</keyword>
<gene>
    <name evidence="6" type="ORF">B4U79_16847</name>
</gene>
<evidence type="ECO:0000256" key="4">
    <source>
        <dbReference type="SAM" id="MobiDB-lite"/>
    </source>
</evidence>
<dbReference type="Pfam" id="PF04218">
    <property type="entry name" value="CENP-B_N"/>
    <property type="match status" value="1"/>
</dbReference>
<dbReference type="InterPro" id="IPR050863">
    <property type="entry name" value="CenT-Element_Derived"/>
</dbReference>
<organism evidence="6 7">
    <name type="scientific">Dinothrombium tinctorium</name>
    <dbReference type="NCBI Taxonomy" id="1965070"/>
    <lineage>
        <taxon>Eukaryota</taxon>
        <taxon>Metazoa</taxon>
        <taxon>Ecdysozoa</taxon>
        <taxon>Arthropoda</taxon>
        <taxon>Chelicerata</taxon>
        <taxon>Arachnida</taxon>
        <taxon>Acari</taxon>
        <taxon>Acariformes</taxon>
        <taxon>Trombidiformes</taxon>
        <taxon>Prostigmata</taxon>
        <taxon>Anystina</taxon>
        <taxon>Parasitengona</taxon>
        <taxon>Trombidioidea</taxon>
        <taxon>Trombidiidae</taxon>
        <taxon>Dinothrombium</taxon>
    </lineage>
</organism>
<protein>
    <recommendedName>
        <fullName evidence="5">HTH CENPB-type domain-containing protein</fullName>
    </recommendedName>
</protein>
<dbReference type="Gene3D" id="1.10.10.60">
    <property type="entry name" value="Homeodomain-like"/>
    <property type="match status" value="2"/>
</dbReference>
<feature type="compositionally biased region" description="Polar residues" evidence="4">
    <location>
        <begin position="1"/>
        <end position="20"/>
    </location>
</feature>
<evidence type="ECO:0000256" key="2">
    <source>
        <dbReference type="ARBA" id="ARBA00023125"/>
    </source>
</evidence>
<reference evidence="6 7" key="1">
    <citation type="journal article" date="2018" name="Gigascience">
        <title>Genomes of trombidid mites reveal novel predicted allergens and laterally-transferred genes associated with secondary metabolism.</title>
        <authorList>
            <person name="Dong X."/>
            <person name="Chaisiri K."/>
            <person name="Xia D."/>
            <person name="Armstrong S.D."/>
            <person name="Fang Y."/>
            <person name="Donnelly M.J."/>
            <person name="Kadowaki T."/>
            <person name="McGarry J.W."/>
            <person name="Darby A.C."/>
            <person name="Makepeace B.L."/>
        </authorList>
    </citation>
    <scope>NUCLEOTIDE SEQUENCE [LARGE SCALE GENOMIC DNA]</scope>
    <source>
        <strain evidence="6">UoL-WK</strain>
    </source>
</reference>
<name>A0A443RME7_9ACAR</name>
<comment type="subcellular location">
    <subcellularLocation>
        <location evidence="1">Nucleus</location>
    </subcellularLocation>
</comment>
<evidence type="ECO:0000259" key="5">
    <source>
        <dbReference type="PROSITE" id="PS51253"/>
    </source>
</evidence>
<comment type="caution">
    <text evidence="6">The sequence shown here is derived from an EMBL/GenBank/DDBJ whole genome shotgun (WGS) entry which is preliminary data.</text>
</comment>
<dbReference type="InterPro" id="IPR007889">
    <property type="entry name" value="HTH_Psq"/>
</dbReference>
<dbReference type="SMART" id="SM00674">
    <property type="entry name" value="CENPB"/>
    <property type="match status" value="1"/>
</dbReference>
<dbReference type="SUPFAM" id="SSF46689">
    <property type="entry name" value="Homeodomain-like"/>
    <property type="match status" value="2"/>
</dbReference>
<keyword evidence="7" id="KW-1185">Reference proteome</keyword>
<dbReference type="PANTHER" id="PTHR19303">
    <property type="entry name" value="TRANSPOSON"/>
    <property type="match status" value="1"/>
</dbReference>
<dbReference type="EMBL" id="NCKU01000235">
    <property type="protein sequence ID" value="RWS16398.1"/>
    <property type="molecule type" value="Genomic_DNA"/>
</dbReference>
<dbReference type="GO" id="GO:0003677">
    <property type="term" value="F:DNA binding"/>
    <property type="evidence" value="ECO:0007669"/>
    <property type="project" value="UniProtKB-KW"/>
</dbReference>
<dbReference type="Proteomes" id="UP000285301">
    <property type="component" value="Unassembled WGS sequence"/>
</dbReference>
<dbReference type="InterPro" id="IPR009057">
    <property type="entry name" value="Homeodomain-like_sf"/>
</dbReference>
<keyword evidence="3" id="KW-0539">Nucleus</keyword>
<dbReference type="STRING" id="1965070.A0A443RME7"/>
<feature type="region of interest" description="Disordered" evidence="4">
    <location>
        <begin position="1"/>
        <end position="24"/>
    </location>
</feature>
<dbReference type="Pfam" id="PF03221">
    <property type="entry name" value="HTH_Tnp_Tc5"/>
    <property type="match status" value="1"/>
</dbReference>
<dbReference type="PANTHER" id="PTHR19303:SF73">
    <property type="entry name" value="PROTEIN PDC2"/>
    <property type="match status" value="1"/>
</dbReference>
<feature type="domain" description="HTH CENPB-type" evidence="5">
    <location>
        <begin position="119"/>
        <end position="191"/>
    </location>
</feature>
<dbReference type="PROSITE" id="PS51253">
    <property type="entry name" value="HTH_CENPB"/>
    <property type="match status" value="1"/>
</dbReference>
<evidence type="ECO:0000313" key="7">
    <source>
        <dbReference type="Proteomes" id="UP000285301"/>
    </source>
</evidence>
<dbReference type="GO" id="GO:0005634">
    <property type="term" value="C:nucleus"/>
    <property type="evidence" value="ECO:0007669"/>
    <property type="project" value="UniProtKB-SubCell"/>
</dbReference>
<evidence type="ECO:0000256" key="3">
    <source>
        <dbReference type="ARBA" id="ARBA00023242"/>
    </source>
</evidence>
<evidence type="ECO:0000313" key="6">
    <source>
        <dbReference type="EMBL" id="RWS16398.1"/>
    </source>
</evidence>
<dbReference type="OrthoDB" id="6430249at2759"/>
<accession>A0A443RME7</accession>
<dbReference type="AlphaFoldDB" id="A0A443RME7"/>
<sequence>MESSVDSESSKCCETQQQHQRAAVPLASVSNPVASETCKSGLTRRRKELTLEEKIQVIEESYEKGNSQRKLAKKHQVSKTQIHRILTNKQDLLRLYNECKNGSITVYNPHGIYLSPVSKRVSGYNSEFDDINAATWEWYREMKDQNMEITGPMIKRKAREIALLLGKNEKFKGSNGWLEKIKKRFETHYSHWEQLKRQQEQYKAEPVDEASAIEPMVQLGAENDTSDAEHNDDEKSVINLETAIYYTKKLRQFAEVNNYHVLLSVFTFAEQSLEKSADCNNSDYS</sequence>
<proteinExistence type="predicted"/>